<comment type="caution">
    <text evidence="3">The sequence shown here is derived from an EMBL/GenBank/DDBJ whole genome shotgun (WGS) entry which is preliminary data.</text>
</comment>
<gene>
    <name evidence="3" type="ORF">PF66_02704</name>
</gene>
<dbReference type="EMBL" id="JSYZ01000009">
    <property type="protein sequence ID" value="KPA90643.1"/>
    <property type="molecule type" value="Genomic_DNA"/>
</dbReference>
<keyword evidence="4" id="KW-1185">Reference proteome</keyword>
<evidence type="ECO:0000256" key="1">
    <source>
        <dbReference type="SAM" id="MobiDB-lite"/>
    </source>
</evidence>
<keyword evidence="2" id="KW-1133">Transmembrane helix</keyword>
<dbReference type="STRING" id="50340.PF66_02704"/>
<evidence type="ECO:0000313" key="3">
    <source>
        <dbReference type="EMBL" id="KPA90643.1"/>
    </source>
</evidence>
<dbReference type="OrthoDB" id="7011026at2"/>
<sequence length="138" mass="15535">MPYRPQPPRRLYVTLNPLQLTGSIALGIWLGFVALALTAWLLARVFMPQPLAPLADAARQLGQPTAPTAPAAPQAPGDSTQMFEQYKENLRKNEEQQRLDQARNSYRNLSNPKCQFWLQQDQTAPSDKSRANVLQFCN</sequence>
<organism evidence="3 4">
    <name type="scientific">Pseudomonas asplenii</name>
    <dbReference type="NCBI Taxonomy" id="53407"/>
    <lineage>
        <taxon>Bacteria</taxon>
        <taxon>Pseudomonadati</taxon>
        <taxon>Pseudomonadota</taxon>
        <taxon>Gammaproteobacteria</taxon>
        <taxon>Pseudomonadales</taxon>
        <taxon>Pseudomonadaceae</taxon>
        <taxon>Pseudomonas</taxon>
    </lineage>
</organism>
<name>A0A0N0E3Y1_9PSED</name>
<evidence type="ECO:0000256" key="2">
    <source>
        <dbReference type="SAM" id="Phobius"/>
    </source>
</evidence>
<feature type="region of interest" description="Disordered" evidence="1">
    <location>
        <begin position="62"/>
        <end position="82"/>
    </location>
</feature>
<dbReference type="RefSeq" id="WP_054059754.1">
    <property type="nucleotide sequence ID" value="NZ_JAQMZR010000054.1"/>
</dbReference>
<dbReference type="Proteomes" id="UP000037931">
    <property type="component" value="Unassembled WGS sequence"/>
</dbReference>
<protein>
    <submittedName>
        <fullName evidence="3">Uncharacterized protein</fullName>
    </submittedName>
</protein>
<reference evidence="3 4" key="1">
    <citation type="journal article" date="2015" name="PLoS ONE">
        <title>Rice-Infecting Pseudomonas Genomes Are Highly Accessorized and Harbor Multiple Putative Virulence Mechanisms to Cause Sheath Brown Rot.</title>
        <authorList>
            <person name="Quibod I.L."/>
            <person name="Grande G."/>
            <person name="Oreiro E.G."/>
            <person name="Borja F.N."/>
            <person name="Dossa G.S."/>
            <person name="Mauleon R."/>
            <person name="Cruz C.V."/>
            <person name="Oliva R."/>
        </authorList>
    </citation>
    <scope>NUCLEOTIDE SEQUENCE [LARGE SCALE GENOMIC DNA]</scope>
    <source>
        <strain evidence="3 4">IRRI 6609</strain>
    </source>
</reference>
<evidence type="ECO:0000313" key="4">
    <source>
        <dbReference type="Proteomes" id="UP000037931"/>
    </source>
</evidence>
<accession>A0A0N0E3Y1</accession>
<keyword evidence="2" id="KW-0472">Membrane</keyword>
<proteinExistence type="predicted"/>
<keyword evidence="2" id="KW-0812">Transmembrane</keyword>
<dbReference type="AlphaFoldDB" id="A0A0N0E3Y1"/>
<dbReference type="PATRIC" id="fig|50340.43.peg.6092"/>
<feature type="transmembrane region" description="Helical" evidence="2">
    <location>
        <begin position="20"/>
        <end position="43"/>
    </location>
</feature>
<feature type="compositionally biased region" description="Low complexity" evidence="1">
    <location>
        <begin position="63"/>
        <end position="76"/>
    </location>
</feature>